<dbReference type="Proteomes" id="UP000434639">
    <property type="component" value="Unassembled WGS sequence"/>
</dbReference>
<dbReference type="PANTHER" id="PTHR43649:SF12">
    <property type="entry name" value="DIACETYLCHITOBIOSE BINDING PROTEIN DASA"/>
    <property type="match status" value="1"/>
</dbReference>
<name>A0A7X2S575_9BACI</name>
<dbReference type="AlphaFoldDB" id="A0A7X2S575"/>
<sequence length="427" mass="47054">MINKKTLLLSSALILGLAGCSTGGGDQTSSTGKDGSVTLNIFQGKVEFKTQFEDLAKKYEEENPDVNIKVQTVGGGNDYAGTLKTKLASGEEPTIFTVSGQTDIDQYRDRLSDLKDTKAAGLALEGTLDNVKIGEEVIGLPVNLEGYGIIYNKQIFKDAGIDAASIKSMEDLTAAAEKLDSQKDKLKLDAVFALAGKEKWVQGNHAANLFVGSDFNFDPKATYDAKEVPFKNGDAFKEYIDLQNKYTVQPAINLDYSQQVEELFSTGRVAMIQQGNWVYPTIEQMDPELAEKNTGVIPIPLNNESKMPVGVPSYYIVNKKASDEEQKAAADFLDWMYTSDEGKEAVLSEFKFIPAYEGYDSSKIADPLSQEIYKYSNEGNTTSWVFQNFPLDWSDSFGAEVQKYLGGKATWDEVVKASQDKWSNARQ</sequence>
<comment type="caution">
    <text evidence="5">The sequence shown here is derived from an EMBL/GenBank/DDBJ whole genome shotgun (WGS) entry which is preliminary data.</text>
</comment>
<dbReference type="PANTHER" id="PTHR43649">
    <property type="entry name" value="ARABINOSE-BINDING PROTEIN-RELATED"/>
    <property type="match status" value="1"/>
</dbReference>
<dbReference type="PROSITE" id="PS01037">
    <property type="entry name" value="SBP_BACTERIAL_1"/>
    <property type="match status" value="1"/>
</dbReference>
<dbReference type="EMBL" id="WMIB01000008">
    <property type="protein sequence ID" value="MTH53750.1"/>
    <property type="molecule type" value="Genomic_DNA"/>
</dbReference>
<feature type="signal peptide" evidence="4">
    <location>
        <begin position="1"/>
        <end position="23"/>
    </location>
</feature>
<evidence type="ECO:0000313" key="6">
    <source>
        <dbReference type="Proteomes" id="UP000434639"/>
    </source>
</evidence>
<evidence type="ECO:0000256" key="2">
    <source>
        <dbReference type="ARBA" id="ARBA00022448"/>
    </source>
</evidence>
<dbReference type="RefSeq" id="WP_155112281.1">
    <property type="nucleotide sequence ID" value="NZ_WMIB01000008.1"/>
</dbReference>
<proteinExistence type="inferred from homology"/>
<keyword evidence="2" id="KW-0813">Transport</keyword>
<evidence type="ECO:0000313" key="5">
    <source>
        <dbReference type="EMBL" id="MTH53750.1"/>
    </source>
</evidence>
<dbReference type="SUPFAM" id="SSF53850">
    <property type="entry name" value="Periplasmic binding protein-like II"/>
    <property type="match status" value="1"/>
</dbReference>
<feature type="chain" id="PRO_5038679100" evidence="4">
    <location>
        <begin position="24"/>
        <end position="427"/>
    </location>
</feature>
<dbReference type="Pfam" id="PF01547">
    <property type="entry name" value="SBP_bac_1"/>
    <property type="match status" value="1"/>
</dbReference>
<dbReference type="InterPro" id="IPR006059">
    <property type="entry name" value="SBP"/>
</dbReference>
<evidence type="ECO:0000256" key="3">
    <source>
        <dbReference type="ARBA" id="ARBA00022729"/>
    </source>
</evidence>
<dbReference type="OrthoDB" id="9763054at2"/>
<accession>A0A7X2S575</accession>
<organism evidence="5 6">
    <name type="scientific">Metabacillus mangrovi</name>
    <dbReference type="NCBI Taxonomy" id="1491830"/>
    <lineage>
        <taxon>Bacteria</taxon>
        <taxon>Bacillati</taxon>
        <taxon>Bacillota</taxon>
        <taxon>Bacilli</taxon>
        <taxon>Bacillales</taxon>
        <taxon>Bacillaceae</taxon>
        <taxon>Metabacillus</taxon>
    </lineage>
</organism>
<dbReference type="GO" id="GO:0055085">
    <property type="term" value="P:transmembrane transport"/>
    <property type="evidence" value="ECO:0007669"/>
    <property type="project" value="InterPro"/>
</dbReference>
<evidence type="ECO:0000256" key="4">
    <source>
        <dbReference type="SAM" id="SignalP"/>
    </source>
</evidence>
<comment type="similarity">
    <text evidence="1">Belongs to the bacterial solute-binding protein 1 family.</text>
</comment>
<evidence type="ECO:0000256" key="1">
    <source>
        <dbReference type="ARBA" id="ARBA00008520"/>
    </source>
</evidence>
<dbReference type="InterPro" id="IPR006061">
    <property type="entry name" value="SBP_1_CS"/>
</dbReference>
<dbReference type="Gene3D" id="3.40.190.10">
    <property type="entry name" value="Periplasmic binding protein-like II"/>
    <property type="match status" value="2"/>
</dbReference>
<protein>
    <submittedName>
        <fullName evidence="5">Extracellular solute-binding protein</fullName>
    </submittedName>
</protein>
<dbReference type="PROSITE" id="PS51257">
    <property type="entry name" value="PROKAR_LIPOPROTEIN"/>
    <property type="match status" value="1"/>
</dbReference>
<keyword evidence="3 4" id="KW-0732">Signal</keyword>
<dbReference type="InterPro" id="IPR050490">
    <property type="entry name" value="Bact_solute-bd_prot1"/>
</dbReference>
<keyword evidence="6" id="KW-1185">Reference proteome</keyword>
<reference evidence="5 6" key="1">
    <citation type="journal article" date="2017" name="Int. J. Syst. Evol. Microbiol.">
        <title>Bacillus mangrovi sp. nov., isolated from a sediment sample from a mangrove forest.</title>
        <authorList>
            <person name="Gupta V."/>
            <person name="Singh P.K."/>
            <person name="Korpole S."/>
            <person name="Tanuku N.R.S."/>
            <person name="Pinnaka A.K."/>
        </authorList>
    </citation>
    <scope>NUCLEOTIDE SEQUENCE [LARGE SCALE GENOMIC DNA]</scope>
    <source>
        <strain evidence="5 6">KCTC 33872</strain>
    </source>
</reference>
<gene>
    <name evidence="5" type="ORF">GKZ89_10070</name>
</gene>